<keyword evidence="1" id="KW-1133">Transmembrane helix</keyword>
<name>A0A1F4U3S8_UNCW3</name>
<dbReference type="Proteomes" id="UP000177025">
    <property type="component" value="Unassembled WGS sequence"/>
</dbReference>
<proteinExistence type="predicted"/>
<dbReference type="Pfam" id="PF13490">
    <property type="entry name" value="zf-HC2"/>
    <property type="match status" value="1"/>
</dbReference>
<accession>A0A1F4U3S8</accession>
<protein>
    <recommendedName>
        <fullName evidence="2">Putative zinc-finger domain-containing protein</fullName>
    </recommendedName>
</protein>
<dbReference type="EMBL" id="MEUM01000134">
    <property type="protein sequence ID" value="OGC39635.1"/>
    <property type="molecule type" value="Genomic_DNA"/>
</dbReference>
<evidence type="ECO:0000313" key="4">
    <source>
        <dbReference type="Proteomes" id="UP000177025"/>
    </source>
</evidence>
<dbReference type="AlphaFoldDB" id="A0A1F4U3S8"/>
<sequence length="156" mass="18252">MNCPDIQERIIDIVLGEASEEEKRFIVEHLETCPVCRQDYALINACIELCTYQEEETCSCHFQTAYWDEFVVSIHQQIRHEKPRKPFPFAVVLPIAAGAAMAIIFGYFVLIRPASQQTAQRDDAQYFQYDPYDELNDLSPEEKERFIQMINQYFGQ</sequence>
<evidence type="ECO:0000256" key="1">
    <source>
        <dbReference type="SAM" id="Phobius"/>
    </source>
</evidence>
<keyword evidence="1" id="KW-0812">Transmembrane</keyword>
<comment type="caution">
    <text evidence="3">The sequence shown here is derived from an EMBL/GenBank/DDBJ whole genome shotgun (WGS) entry which is preliminary data.</text>
</comment>
<feature type="domain" description="Putative zinc-finger" evidence="2">
    <location>
        <begin position="3"/>
        <end position="37"/>
    </location>
</feature>
<keyword evidence="1" id="KW-0472">Membrane</keyword>
<reference evidence="3 4" key="1">
    <citation type="journal article" date="2016" name="Nat. Commun.">
        <title>Thousands of microbial genomes shed light on interconnected biogeochemical processes in an aquifer system.</title>
        <authorList>
            <person name="Anantharaman K."/>
            <person name="Brown C.T."/>
            <person name="Hug L.A."/>
            <person name="Sharon I."/>
            <person name="Castelle C.J."/>
            <person name="Probst A.J."/>
            <person name="Thomas B.C."/>
            <person name="Singh A."/>
            <person name="Wilkins M.J."/>
            <person name="Karaoz U."/>
            <person name="Brodie E.L."/>
            <person name="Williams K.H."/>
            <person name="Hubbard S.S."/>
            <person name="Banfield J.F."/>
        </authorList>
    </citation>
    <scope>NUCLEOTIDE SEQUENCE [LARGE SCALE GENOMIC DNA]</scope>
</reference>
<evidence type="ECO:0000259" key="2">
    <source>
        <dbReference type="Pfam" id="PF13490"/>
    </source>
</evidence>
<dbReference type="InterPro" id="IPR027383">
    <property type="entry name" value="Znf_put"/>
</dbReference>
<evidence type="ECO:0000313" key="3">
    <source>
        <dbReference type="EMBL" id="OGC39635.1"/>
    </source>
</evidence>
<feature type="transmembrane region" description="Helical" evidence="1">
    <location>
        <begin position="87"/>
        <end position="110"/>
    </location>
</feature>
<gene>
    <name evidence="3" type="ORF">A2Y85_00785</name>
</gene>
<organism evidence="3 4">
    <name type="scientific">candidate division WOR-3 bacterium RBG_13_43_14</name>
    <dbReference type="NCBI Taxonomy" id="1802590"/>
    <lineage>
        <taxon>Bacteria</taxon>
        <taxon>Bacteria division WOR-3</taxon>
    </lineage>
</organism>